<keyword evidence="2" id="KW-1185">Reference proteome</keyword>
<dbReference type="EMBL" id="QRGP01000002">
    <property type="protein sequence ID" value="RDV02906.1"/>
    <property type="molecule type" value="Genomic_DNA"/>
</dbReference>
<evidence type="ECO:0000313" key="1">
    <source>
        <dbReference type="EMBL" id="RDV02906.1"/>
    </source>
</evidence>
<evidence type="ECO:0000313" key="2">
    <source>
        <dbReference type="Proteomes" id="UP000263833"/>
    </source>
</evidence>
<protein>
    <submittedName>
        <fullName evidence="1">N-formylglutamate amidohydrolase</fullName>
    </submittedName>
</protein>
<dbReference type="InterPro" id="IPR007709">
    <property type="entry name" value="N-FG_amidohydro"/>
</dbReference>
<dbReference type="AlphaFoldDB" id="A0A371B5N6"/>
<sequence length="300" mass="33466">MRRMVRMIETGTATHAENAGFQLLNAAQPAFPVLISIPHSGRDYPPELIDNLRVSPTDLMRLEDRYADRLVGPALAAGMTAIVAHRARAWIDLNRAEDDLDPEMVTPRIDGYKSSNSMKMRGGLGLIPRRLMHVGDLWKRPLAADDIKRRLDQFHRPYHQAIEQTLLNIRDRFGTAILVDVHSMPPLTATATQAPRIVIGDRFGQCAPALYAEMLMARLKSLNVPAALNHPYPGDYILRRHGKTQGCIHAIQIEVDRSLYLDSMQREPGPGLESTASLISELLYCLVDLVSERAIPLAAE</sequence>
<comment type="caution">
    <text evidence="1">The sequence shown here is derived from an EMBL/GenBank/DDBJ whole genome shotgun (WGS) entry which is preliminary data.</text>
</comment>
<name>A0A371B5N6_9SPHN</name>
<gene>
    <name evidence="1" type="ORF">DXH95_13390</name>
</gene>
<dbReference type="SUPFAM" id="SSF53187">
    <property type="entry name" value="Zn-dependent exopeptidases"/>
    <property type="match status" value="1"/>
</dbReference>
<dbReference type="GO" id="GO:0016787">
    <property type="term" value="F:hydrolase activity"/>
    <property type="evidence" value="ECO:0007669"/>
    <property type="project" value="UniProtKB-KW"/>
</dbReference>
<keyword evidence="1" id="KW-0378">Hydrolase</keyword>
<accession>A0A371B5N6</accession>
<dbReference type="RefSeq" id="WP_115550010.1">
    <property type="nucleotide sequence ID" value="NZ_QRGP01000002.1"/>
</dbReference>
<dbReference type="OrthoDB" id="9802050at2"/>
<dbReference type="Pfam" id="PF05013">
    <property type="entry name" value="FGase"/>
    <property type="match status" value="1"/>
</dbReference>
<dbReference type="Proteomes" id="UP000263833">
    <property type="component" value="Unassembled WGS sequence"/>
</dbReference>
<organism evidence="1 2">
    <name type="scientific">Sphingorhabdus pulchriflava</name>
    <dbReference type="NCBI Taxonomy" id="2292257"/>
    <lineage>
        <taxon>Bacteria</taxon>
        <taxon>Pseudomonadati</taxon>
        <taxon>Pseudomonadota</taxon>
        <taxon>Alphaproteobacteria</taxon>
        <taxon>Sphingomonadales</taxon>
        <taxon>Sphingomonadaceae</taxon>
        <taxon>Sphingorhabdus</taxon>
    </lineage>
</organism>
<reference evidence="2" key="1">
    <citation type="submission" date="2018-08" db="EMBL/GenBank/DDBJ databases">
        <authorList>
            <person name="Kim S.-J."/>
            <person name="Jung G.-Y."/>
        </authorList>
    </citation>
    <scope>NUCLEOTIDE SEQUENCE [LARGE SCALE GENOMIC DNA]</scope>
    <source>
        <strain evidence="2">GY_G</strain>
    </source>
</reference>
<proteinExistence type="predicted"/>
<dbReference type="Gene3D" id="3.40.630.40">
    <property type="entry name" value="Zn-dependent exopeptidases"/>
    <property type="match status" value="1"/>
</dbReference>